<feature type="transmembrane region" description="Helical" evidence="4">
    <location>
        <begin position="14"/>
        <end position="38"/>
    </location>
</feature>
<keyword evidence="4" id="KW-0812">Transmembrane</keyword>
<keyword evidence="2" id="KW-0808">Transferase</keyword>
<evidence type="ECO:0000256" key="2">
    <source>
        <dbReference type="ARBA" id="ARBA00022679"/>
    </source>
</evidence>
<dbReference type="InterPro" id="IPR002123">
    <property type="entry name" value="Plipid/glycerol_acylTrfase"/>
</dbReference>
<dbReference type="PANTHER" id="PTHR10434:SF40">
    <property type="entry name" value="1-ACYL-SN-GLYCEROL-3-PHOSPHATE ACYLTRANSFERASE"/>
    <property type="match status" value="1"/>
</dbReference>
<organism evidence="6 7">
    <name type="scientific">Zhongshania guokunii</name>
    <dbReference type="NCBI Taxonomy" id="641783"/>
    <lineage>
        <taxon>Bacteria</taxon>
        <taxon>Pseudomonadati</taxon>
        <taxon>Pseudomonadota</taxon>
        <taxon>Gammaproteobacteria</taxon>
        <taxon>Cellvibrionales</taxon>
        <taxon>Spongiibacteraceae</taxon>
        <taxon>Zhongshania</taxon>
    </lineage>
</organism>
<feature type="domain" description="Phospholipid/glycerol acyltransferase" evidence="5">
    <location>
        <begin position="78"/>
        <end position="192"/>
    </location>
</feature>
<accession>A0ABV3U3I0</accession>
<evidence type="ECO:0000313" key="6">
    <source>
        <dbReference type="EMBL" id="MEX1668060.1"/>
    </source>
</evidence>
<sequence length="244" mass="27386">MTFLAKSILAFRSALFFTSYALITIFISVSGLLFTWFLPFHIRGRYFVLGNAAIIFMLRLLCGVKTEIRGELPKQQVYVAMAKHQSQWETFYLQWYLFPVATVVKRELLKIPFFGWALQVMNAIGIDRSNPRAAMRQITEQGLIRLRNNYSLLIFPEGTRTEPGVRGRYARSGASLAIAAGVPVLPIAHNGGLIWPAKSLLIRPGTVTLIIGEAIDTTGRESKELTLEVENWIEDQCAAIHQAA</sequence>
<evidence type="ECO:0000259" key="5">
    <source>
        <dbReference type="SMART" id="SM00563"/>
    </source>
</evidence>
<evidence type="ECO:0000256" key="1">
    <source>
        <dbReference type="ARBA" id="ARBA00005189"/>
    </source>
</evidence>
<comment type="pathway">
    <text evidence="1">Lipid metabolism.</text>
</comment>
<comment type="caution">
    <text evidence="6">The sequence shown here is derived from an EMBL/GenBank/DDBJ whole genome shotgun (WGS) entry which is preliminary data.</text>
</comment>
<name>A0ABV3U3I0_9GAMM</name>
<keyword evidence="4" id="KW-0472">Membrane</keyword>
<dbReference type="SMART" id="SM00563">
    <property type="entry name" value="PlsC"/>
    <property type="match status" value="1"/>
</dbReference>
<feature type="transmembrane region" description="Helical" evidence="4">
    <location>
        <begin position="44"/>
        <end position="62"/>
    </location>
</feature>
<keyword evidence="7" id="KW-1185">Reference proteome</keyword>
<reference evidence="6 7" key="1">
    <citation type="journal article" date="2011" name="Int. J. Syst. Evol. Microbiol.">
        <title>Zhongshania antarctica gen. nov., sp. nov. and Zhongshania guokunii sp. nov., gammaproteobacteria respectively isolated from coastal attached (fast) ice and surface seawater of the Antarctic.</title>
        <authorList>
            <person name="Li H.J."/>
            <person name="Zhang X.Y."/>
            <person name="Chen C.X."/>
            <person name="Zhang Y.J."/>
            <person name="Gao Z.M."/>
            <person name="Yu Y."/>
            <person name="Chen X.L."/>
            <person name="Chen B."/>
            <person name="Zhang Y.Z."/>
        </authorList>
    </citation>
    <scope>NUCLEOTIDE SEQUENCE [LARGE SCALE GENOMIC DNA]</scope>
    <source>
        <strain evidence="6 7">ZS6-22T</strain>
    </source>
</reference>
<dbReference type="PANTHER" id="PTHR10434">
    <property type="entry name" value="1-ACYL-SN-GLYCEROL-3-PHOSPHATE ACYLTRANSFERASE"/>
    <property type="match status" value="1"/>
</dbReference>
<protein>
    <submittedName>
        <fullName evidence="6">Lysophospholipid acyltransferase family protein</fullName>
    </submittedName>
</protein>
<dbReference type="Pfam" id="PF01553">
    <property type="entry name" value="Acyltransferase"/>
    <property type="match status" value="1"/>
</dbReference>
<dbReference type="CDD" id="cd07989">
    <property type="entry name" value="LPLAT_AGPAT-like"/>
    <property type="match status" value="1"/>
</dbReference>
<evidence type="ECO:0000256" key="4">
    <source>
        <dbReference type="SAM" id="Phobius"/>
    </source>
</evidence>
<evidence type="ECO:0000256" key="3">
    <source>
        <dbReference type="ARBA" id="ARBA00023315"/>
    </source>
</evidence>
<dbReference type="SUPFAM" id="SSF69593">
    <property type="entry name" value="Glycerol-3-phosphate (1)-acyltransferase"/>
    <property type="match status" value="1"/>
</dbReference>
<dbReference type="GO" id="GO:0016746">
    <property type="term" value="F:acyltransferase activity"/>
    <property type="evidence" value="ECO:0007669"/>
    <property type="project" value="UniProtKB-KW"/>
</dbReference>
<keyword evidence="3 6" id="KW-0012">Acyltransferase</keyword>
<gene>
    <name evidence="6" type="ORF">AB4876_04000</name>
</gene>
<evidence type="ECO:0000313" key="7">
    <source>
        <dbReference type="Proteomes" id="UP001557485"/>
    </source>
</evidence>
<dbReference type="RefSeq" id="WP_368380354.1">
    <property type="nucleotide sequence ID" value="NZ_JBFRYA010000002.1"/>
</dbReference>
<proteinExistence type="predicted"/>
<keyword evidence="4" id="KW-1133">Transmembrane helix</keyword>
<dbReference type="EMBL" id="JBFRYA010000002">
    <property type="protein sequence ID" value="MEX1668060.1"/>
    <property type="molecule type" value="Genomic_DNA"/>
</dbReference>
<dbReference type="Proteomes" id="UP001557485">
    <property type="component" value="Unassembled WGS sequence"/>
</dbReference>